<dbReference type="Proteomes" id="UP000004773">
    <property type="component" value="Unassembled WGS sequence"/>
</dbReference>
<accession>A0AA87DRX1</accession>
<evidence type="ECO:0000313" key="2">
    <source>
        <dbReference type="Proteomes" id="UP000004773"/>
    </source>
</evidence>
<reference evidence="1 2" key="1">
    <citation type="submission" date="2011-03" db="EMBL/GenBank/DDBJ databases">
        <title>The Genome Sequence of Gemella haemolysans M341.</title>
        <authorList>
            <consortium name="The Broad Institute Genome Sequencing Platform"/>
            <consortium name="The Broad Institute Genome Sequencing Center for Infectious Disease"/>
            <person name="Earl A."/>
            <person name="Ward D."/>
            <person name="Feldgarden M."/>
            <person name="Gevers D."/>
            <person name="Sibley C.D."/>
            <person name="Field T.R."/>
            <person name="Grinwis M."/>
            <person name="Eshaghurshan C.S."/>
            <person name="Surette M.G."/>
            <person name="Young S.K."/>
            <person name="Zeng Q."/>
            <person name="Gargeya S."/>
            <person name="Fitzgerald M."/>
            <person name="Haas B."/>
            <person name="Abouelleil A."/>
            <person name="Alvarado L."/>
            <person name="Arachchi H.M."/>
            <person name="Berlin A."/>
            <person name="Brown A."/>
            <person name="Chapman S.B."/>
            <person name="Chen Z."/>
            <person name="Dunbar C."/>
            <person name="Freedman E."/>
            <person name="Gearin G."/>
            <person name="Gellesch M."/>
            <person name="Goldberg J."/>
            <person name="Griggs A."/>
            <person name="Gujja S."/>
            <person name="Heilman E.R."/>
            <person name="Heiman D."/>
            <person name="Howarth C."/>
            <person name="Larson L."/>
            <person name="Lui A."/>
            <person name="MacDonald P.J.P."/>
            <person name="Mehta T."/>
            <person name="Montmayeur A."/>
            <person name="Murphy C."/>
            <person name="Neiman D."/>
            <person name="Pearson M."/>
            <person name="Priest M."/>
            <person name="Roberts A."/>
            <person name="Saif S."/>
            <person name="Shea T."/>
            <person name="Shenoy N."/>
            <person name="Sisk P."/>
            <person name="Stolte C."/>
            <person name="Sykes S."/>
            <person name="White J."/>
            <person name="Yandava C."/>
            <person name="Wortman J."/>
            <person name="Nusbaum C."/>
            <person name="Birren B."/>
        </authorList>
    </citation>
    <scope>NUCLEOTIDE SEQUENCE [LARGE SCALE GENOMIC DNA]</scope>
    <source>
        <strain evidence="1 2">M341</strain>
    </source>
</reference>
<dbReference type="AlphaFoldDB" id="A0AA87DRX1"/>
<comment type="caution">
    <text evidence="1">The sequence shown here is derived from an EMBL/GenBank/DDBJ whole genome shotgun (WGS) entry which is preliminary data.</text>
</comment>
<sequence>MSKVKLHPHQERAIKAAKGRNKVAYYLDMG</sequence>
<dbReference type="EMBL" id="ACRO01000015">
    <property type="protein sequence ID" value="EGF88490.1"/>
    <property type="molecule type" value="Genomic_DNA"/>
</dbReference>
<organism evidence="1 2">
    <name type="scientific">Gemella haemolysans M341</name>
    <dbReference type="NCBI Taxonomy" id="562981"/>
    <lineage>
        <taxon>Bacteria</taxon>
        <taxon>Bacillati</taxon>
        <taxon>Bacillota</taxon>
        <taxon>Bacilli</taxon>
        <taxon>Bacillales</taxon>
        <taxon>Gemellaceae</taxon>
        <taxon>Gemella</taxon>
    </lineage>
</organism>
<proteinExistence type="predicted"/>
<protein>
    <submittedName>
        <fullName evidence="1">Uncharacterized protein</fullName>
    </submittedName>
</protein>
<name>A0AA87DRX1_9BACL</name>
<evidence type="ECO:0000313" key="1">
    <source>
        <dbReference type="EMBL" id="EGF88490.1"/>
    </source>
</evidence>
<gene>
    <name evidence="1" type="ORF">HMPREF0428_01008</name>
</gene>